<evidence type="ECO:0000313" key="4">
    <source>
        <dbReference type="Proteomes" id="UP000019678"/>
    </source>
</evidence>
<comment type="caution">
    <text evidence="3">The sequence shown here is derived from an EMBL/GenBank/DDBJ whole genome shotgun (WGS) entry which is preliminary data.</text>
</comment>
<evidence type="ECO:0000256" key="2">
    <source>
        <dbReference type="SAM" id="SignalP"/>
    </source>
</evidence>
<protein>
    <submittedName>
        <fullName evidence="3">Uncharacterized protein</fullName>
    </submittedName>
</protein>
<name>A0A017T6N0_9BACT</name>
<accession>A0A017T6N0</accession>
<feature type="signal peptide" evidence="2">
    <location>
        <begin position="1"/>
        <end position="24"/>
    </location>
</feature>
<dbReference type="STRING" id="1192034.CAP_4333"/>
<evidence type="ECO:0000313" key="3">
    <source>
        <dbReference type="EMBL" id="EYF04657.1"/>
    </source>
</evidence>
<reference evidence="3 4" key="1">
    <citation type="submission" date="2013-05" db="EMBL/GenBank/DDBJ databases">
        <title>Genome assembly of Chondromyces apiculatus DSM 436.</title>
        <authorList>
            <person name="Sharma G."/>
            <person name="Khatri I."/>
            <person name="Kaur C."/>
            <person name="Mayilraj S."/>
            <person name="Subramanian S."/>
        </authorList>
    </citation>
    <scope>NUCLEOTIDE SEQUENCE [LARGE SCALE GENOMIC DNA]</scope>
    <source>
        <strain evidence="3 4">DSM 436</strain>
    </source>
</reference>
<dbReference type="Proteomes" id="UP000019678">
    <property type="component" value="Unassembled WGS sequence"/>
</dbReference>
<keyword evidence="2" id="KW-0732">Signal</keyword>
<dbReference type="eggNOG" id="COG3170">
    <property type="taxonomic scope" value="Bacteria"/>
</dbReference>
<keyword evidence="4" id="KW-1185">Reference proteome</keyword>
<feature type="chain" id="PRO_5001496938" evidence="2">
    <location>
        <begin position="25"/>
        <end position="578"/>
    </location>
</feature>
<sequence length="578" mass="66059">MSALALALALGVVAALAAPGLALAQGFPPPPTPPGSPPPSTPSRPPGPQGQPGQPGEPEMHAASTEEGILQGQTQEPSLPEDPLAVPPAVARRIGTNDQREPEVGRDAEIDRDWYGLYYRERSGSYQFQTVFPLWAERRMPNDRATLISPLFYQRRSTDVDADVLFPFFWRLRDEDTHTTVVGPFMHREATGQPAAPGKPARPGRHDNWLFPFFFEGKSDDGSGYFHVPPLLTFTQHTASSGFNLAGPLFCTWRGGPACDARTADKIDFGIAPLYFYGRDESSEYEIIPPLLHYYNYSDTGDRWTNLWGPVLRQHDREGDVFNIMPFYWHNWGKNEDHTTLFPFFHYGYKGNSNLLVTPLFLNARGENDEHTFVTWGYARYRGRTELDMITPLYWHYRDPDIKLDRRLILPFYYRSTSARSSDIAVFPFYGRFHRFGVSDTTWITPLIRHSTDLTGWETDIFPFFYMGREYSRTHLIVAPILWDFASPHSRQTVILPFFYRFANKDAGTVTQLALNTYYKEQRVRGGKDWQFHFFPLFSYGETPGGHWWNLLYGLAGYTRDGSLSKVRALYLPITLSE</sequence>
<gene>
    <name evidence="3" type="ORF">CAP_4333</name>
</gene>
<dbReference type="EMBL" id="ASRX01000031">
    <property type="protein sequence ID" value="EYF04657.1"/>
    <property type="molecule type" value="Genomic_DNA"/>
</dbReference>
<organism evidence="3 4">
    <name type="scientific">Chondromyces apiculatus DSM 436</name>
    <dbReference type="NCBI Taxonomy" id="1192034"/>
    <lineage>
        <taxon>Bacteria</taxon>
        <taxon>Pseudomonadati</taxon>
        <taxon>Myxococcota</taxon>
        <taxon>Polyangia</taxon>
        <taxon>Polyangiales</taxon>
        <taxon>Polyangiaceae</taxon>
        <taxon>Chondromyces</taxon>
    </lineage>
</organism>
<feature type="compositionally biased region" description="Pro residues" evidence="1">
    <location>
        <begin position="27"/>
        <end position="49"/>
    </location>
</feature>
<dbReference type="AlphaFoldDB" id="A0A017T6N0"/>
<evidence type="ECO:0000256" key="1">
    <source>
        <dbReference type="SAM" id="MobiDB-lite"/>
    </source>
</evidence>
<proteinExistence type="predicted"/>
<feature type="region of interest" description="Disordered" evidence="1">
    <location>
        <begin position="22"/>
        <end position="65"/>
    </location>
</feature>